<evidence type="ECO:0000313" key="3">
    <source>
        <dbReference type="EMBL" id="RXH90888.1"/>
    </source>
</evidence>
<dbReference type="AlphaFoldDB" id="A0A498J5G7"/>
<dbReference type="Pfam" id="PF04059">
    <property type="entry name" value="RRM_2"/>
    <property type="match status" value="1"/>
</dbReference>
<comment type="caution">
    <text evidence="3">The sequence shown here is derived from an EMBL/GenBank/DDBJ whole genome shotgun (WGS) entry which is preliminary data.</text>
</comment>
<proteinExistence type="predicted"/>
<name>A0A498J5G7_MALDO</name>
<accession>A0A498J5G7</accession>
<organism evidence="3 4">
    <name type="scientific">Malus domestica</name>
    <name type="common">Apple</name>
    <name type="synonym">Pyrus malus</name>
    <dbReference type="NCBI Taxonomy" id="3750"/>
    <lineage>
        <taxon>Eukaryota</taxon>
        <taxon>Viridiplantae</taxon>
        <taxon>Streptophyta</taxon>
        <taxon>Embryophyta</taxon>
        <taxon>Tracheophyta</taxon>
        <taxon>Spermatophyta</taxon>
        <taxon>Magnoliopsida</taxon>
        <taxon>eudicotyledons</taxon>
        <taxon>Gunneridae</taxon>
        <taxon>Pentapetalae</taxon>
        <taxon>rosids</taxon>
        <taxon>fabids</taxon>
        <taxon>Rosales</taxon>
        <taxon>Rosaceae</taxon>
        <taxon>Amygdaloideae</taxon>
        <taxon>Maleae</taxon>
        <taxon>Malus</taxon>
    </lineage>
</organism>
<feature type="region of interest" description="Disordered" evidence="1">
    <location>
        <begin position="52"/>
        <end position="76"/>
    </location>
</feature>
<feature type="domain" description="Mei2-like C-terminal RNA recognition motif" evidence="2">
    <location>
        <begin position="189"/>
        <end position="267"/>
    </location>
</feature>
<evidence type="ECO:0000313" key="4">
    <source>
        <dbReference type="Proteomes" id="UP000290289"/>
    </source>
</evidence>
<gene>
    <name evidence="3" type="ORF">DVH24_006833</name>
</gene>
<protein>
    <recommendedName>
        <fullName evidence="2">Mei2-like C-terminal RNA recognition motif domain-containing protein</fullName>
    </recommendedName>
</protein>
<sequence>MGSKALNPKAQPFFLNRFQTPYLPAWPVCAYRIVHQPRSFFCQLNLVQPNPTTKRVPRKSVESKRNFAPPRSRNPLKKLEDENHVVGAPRVLAWVPKKDLPAGKRYTASYRQIKKDTVRGCDDGGGSGGGCVIPFPASPDLEISSVTLVFGFNVKVRFFLLYHSLRCDLLTVLRNHCRDENLQACTEGVTTKSEFDFVYLPMDFKQFWNHKRTANLGYAFVNFTSFTAAKRFYKKFHNEQWKVRSNKKTCEITCAKVQGLEALKKNFESKVFRCHSEEYLPAVVEPPCDGVLQQPKVTSVGTRVGLPFVDY</sequence>
<keyword evidence="4" id="KW-1185">Reference proteome</keyword>
<evidence type="ECO:0000256" key="1">
    <source>
        <dbReference type="SAM" id="MobiDB-lite"/>
    </source>
</evidence>
<dbReference type="InterPro" id="IPR007201">
    <property type="entry name" value="Mei2-like_Rrm_C"/>
</dbReference>
<dbReference type="Proteomes" id="UP000290289">
    <property type="component" value="Chromosome 8"/>
</dbReference>
<dbReference type="EMBL" id="RDQH01000334">
    <property type="protein sequence ID" value="RXH90888.1"/>
    <property type="molecule type" value="Genomic_DNA"/>
</dbReference>
<evidence type="ECO:0000259" key="2">
    <source>
        <dbReference type="Pfam" id="PF04059"/>
    </source>
</evidence>
<reference evidence="3 4" key="1">
    <citation type="submission" date="2018-10" db="EMBL/GenBank/DDBJ databases">
        <title>A high-quality apple genome assembly.</title>
        <authorList>
            <person name="Hu J."/>
        </authorList>
    </citation>
    <scope>NUCLEOTIDE SEQUENCE [LARGE SCALE GENOMIC DNA]</scope>
    <source>
        <strain evidence="4">cv. HFTH1</strain>
        <tissue evidence="3">Young leaf</tissue>
    </source>
</reference>